<dbReference type="SUPFAM" id="SSF52047">
    <property type="entry name" value="RNI-like"/>
    <property type="match status" value="1"/>
</dbReference>
<proteinExistence type="predicted"/>
<sequence>MNFNRESRLLADSALERIGFDQVTAWNIVADDKFSMSIEYNISNDEELRKTILNLQSSHFTNLQVLRAKNCKETLKEFLSILLERSHKIEVINIEECTSIYYFLFDTFDERDGDIDAEKLHQLKELIIEACEALSTIFESHDDRPRTKFPLLSKEVDARGKNLKSHYQEIGVE</sequence>
<accession>A0AAN9QDC1</accession>
<dbReference type="AlphaFoldDB" id="A0AAN9QDC1"/>
<evidence type="ECO:0000313" key="1">
    <source>
        <dbReference type="EMBL" id="KAK7333530.1"/>
    </source>
</evidence>
<evidence type="ECO:0000313" key="2">
    <source>
        <dbReference type="Proteomes" id="UP001374584"/>
    </source>
</evidence>
<gene>
    <name evidence="1" type="ORF">VNO80_30305</name>
</gene>
<protein>
    <submittedName>
        <fullName evidence="1">Uncharacterized protein</fullName>
    </submittedName>
</protein>
<name>A0AAN9QDC1_PHACN</name>
<comment type="caution">
    <text evidence="1">The sequence shown here is derived from an EMBL/GenBank/DDBJ whole genome shotgun (WGS) entry which is preliminary data.</text>
</comment>
<dbReference type="EMBL" id="JAYMYR010000011">
    <property type="protein sequence ID" value="KAK7333530.1"/>
    <property type="molecule type" value="Genomic_DNA"/>
</dbReference>
<keyword evidence="2" id="KW-1185">Reference proteome</keyword>
<reference evidence="1 2" key="1">
    <citation type="submission" date="2024-01" db="EMBL/GenBank/DDBJ databases">
        <title>The genomes of 5 underutilized Papilionoideae crops provide insights into root nodulation and disease resistanc.</title>
        <authorList>
            <person name="Jiang F."/>
        </authorList>
    </citation>
    <scope>NUCLEOTIDE SEQUENCE [LARGE SCALE GENOMIC DNA]</scope>
    <source>
        <strain evidence="1">JINMINGXINNONG_FW02</strain>
        <tissue evidence="1">Leaves</tissue>
    </source>
</reference>
<organism evidence="1 2">
    <name type="scientific">Phaseolus coccineus</name>
    <name type="common">Scarlet runner bean</name>
    <name type="synonym">Phaseolus multiflorus</name>
    <dbReference type="NCBI Taxonomy" id="3886"/>
    <lineage>
        <taxon>Eukaryota</taxon>
        <taxon>Viridiplantae</taxon>
        <taxon>Streptophyta</taxon>
        <taxon>Embryophyta</taxon>
        <taxon>Tracheophyta</taxon>
        <taxon>Spermatophyta</taxon>
        <taxon>Magnoliopsida</taxon>
        <taxon>eudicotyledons</taxon>
        <taxon>Gunneridae</taxon>
        <taxon>Pentapetalae</taxon>
        <taxon>rosids</taxon>
        <taxon>fabids</taxon>
        <taxon>Fabales</taxon>
        <taxon>Fabaceae</taxon>
        <taxon>Papilionoideae</taxon>
        <taxon>50 kb inversion clade</taxon>
        <taxon>NPAAA clade</taxon>
        <taxon>indigoferoid/millettioid clade</taxon>
        <taxon>Phaseoleae</taxon>
        <taxon>Phaseolus</taxon>
    </lineage>
</organism>
<dbReference type="Proteomes" id="UP001374584">
    <property type="component" value="Unassembled WGS sequence"/>
</dbReference>